<dbReference type="AlphaFoldDB" id="A0A2U1ZTI8"/>
<keyword evidence="2" id="KW-0472">Membrane</keyword>
<sequence length="211" mass="20312">MTSGSRDGGAASDEGGAAERSAAGAASAPAEGGAGDDEAVDGETPAEPAAPDVPATLGVEARTVVVGRVIAFTGQGFAPGEQVVASLSGGLAAAGPLVAGAAGEVAGVLTLPADIRTGSHTLTLVGAASGDAPEMVLTVVEDPVLAAAALQAQAEQDAAGPGWPVLVAAAAGLVLLALLITSGVTALVRRRRRRRAARTPDVEPVSTGARS</sequence>
<comment type="caution">
    <text evidence="3">The sequence shown here is derived from an EMBL/GenBank/DDBJ whole genome shotgun (WGS) entry which is preliminary data.</text>
</comment>
<organism evidence="3 4">
    <name type="scientific">Serinibacter arcticus</name>
    <dbReference type="NCBI Taxonomy" id="1655435"/>
    <lineage>
        <taxon>Bacteria</taxon>
        <taxon>Bacillati</taxon>
        <taxon>Actinomycetota</taxon>
        <taxon>Actinomycetes</taxon>
        <taxon>Micrococcales</taxon>
        <taxon>Beutenbergiaceae</taxon>
        <taxon>Serinibacter</taxon>
    </lineage>
</organism>
<evidence type="ECO:0000256" key="1">
    <source>
        <dbReference type="SAM" id="MobiDB-lite"/>
    </source>
</evidence>
<reference evidence="3 4" key="1">
    <citation type="submission" date="2018-03" db="EMBL/GenBank/DDBJ databases">
        <title>Genome assembly of novel Miniimonas species PCH200.</title>
        <authorList>
            <person name="Thakur V."/>
            <person name="Kumar V."/>
            <person name="Singh D."/>
        </authorList>
    </citation>
    <scope>NUCLEOTIDE SEQUENCE [LARGE SCALE GENOMIC DNA]</scope>
    <source>
        <strain evidence="3 4">PCH200</strain>
    </source>
</reference>
<evidence type="ECO:0000313" key="3">
    <source>
        <dbReference type="EMBL" id="PWD50296.1"/>
    </source>
</evidence>
<feature type="transmembrane region" description="Helical" evidence="2">
    <location>
        <begin position="163"/>
        <end position="188"/>
    </location>
</feature>
<feature type="region of interest" description="Disordered" evidence="1">
    <location>
        <begin position="191"/>
        <end position="211"/>
    </location>
</feature>
<feature type="compositionally biased region" description="Low complexity" evidence="1">
    <location>
        <begin position="1"/>
        <end position="31"/>
    </location>
</feature>
<keyword evidence="4" id="KW-1185">Reference proteome</keyword>
<keyword evidence="2" id="KW-0812">Transmembrane</keyword>
<keyword evidence="2" id="KW-1133">Transmembrane helix</keyword>
<evidence type="ECO:0000256" key="2">
    <source>
        <dbReference type="SAM" id="Phobius"/>
    </source>
</evidence>
<gene>
    <name evidence="3" type="ORF">C8046_06080</name>
</gene>
<dbReference type="Proteomes" id="UP000245166">
    <property type="component" value="Unassembled WGS sequence"/>
</dbReference>
<evidence type="ECO:0000313" key="4">
    <source>
        <dbReference type="Proteomes" id="UP000245166"/>
    </source>
</evidence>
<protein>
    <submittedName>
        <fullName evidence="3">Uncharacterized protein</fullName>
    </submittedName>
</protein>
<dbReference type="RefSeq" id="WP_109228679.1">
    <property type="nucleotide sequence ID" value="NZ_PYHR01000002.1"/>
</dbReference>
<proteinExistence type="predicted"/>
<dbReference type="EMBL" id="PYHR01000002">
    <property type="protein sequence ID" value="PWD50296.1"/>
    <property type="molecule type" value="Genomic_DNA"/>
</dbReference>
<name>A0A2U1ZTI8_9MICO</name>
<feature type="region of interest" description="Disordered" evidence="1">
    <location>
        <begin position="1"/>
        <end position="55"/>
    </location>
</feature>
<accession>A0A2U1ZTI8</accession>